<reference evidence="3 4" key="1">
    <citation type="submission" date="2013-03" db="EMBL/GenBank/DDBJ databases">
        <title>The Genome Sequence of Exophiala aquamarina CBS 119918.</title>
        <authorList>
            <consortium name="The Broad Institute Genomics Platform"/>
            <person name="Cuomo C."/>
            <person name="de Hoog S."/>
            <person name="Gorbushina A."/>
            <person name="Walker B."/>
            <person name="Young S.K."/>
            <person name="Zeng Q."/>
            <person name="Gargeya S."/>
            <person name="Fitzgerald M."/>
            <person name="Haas B."/>
            <person name="Abouelleil A."/>
            <person name="Allen A.W."/>
            <person name="Alvarado L."/>
            <person name="Arachchi H.M."/>
            <person name="Berlin A.M."/>
            <person name="Chapman S.B."/>
            <person name="Gainer-Dewar J."/>
            <person name="Goldberg J."/>
            <person name="Griggs A."/>
            <person name="Gujja S."/>
            <person name="Hansen M."/>
            <person name="Howarth C."/>
            <person name="Imamovic A."/>
            <person name="Ireland A."/>
            <person name="Larimer J."/>
            <person name="McCowan C."/>
            <person name="Murphy C."/>
            <person name="Pearson M."/>
            <person name="Poon T.W."/>
            <person name="Priest M."/>
            <person name="Roberts A."/>
            <person name="Saif S."/>
            <person name="Shea T."/>
            <person name="Sisk P."/>
            <person name="Sykes S."/>
            <person name="Wortman J."/>
            <person name="Nusbaum C."/>
            <person name="Birren B."/>
        </authorList>
    </citation>
    <scope>NUCLEOTIDE SEQUENCE [LARGE SCALE GENOMIC DNA]</scope>
    <source>
        <strain evidence="3 4">CBS 119918</strain>
    </source>
</reference>
<dbReference type="HOGENOM" id="CLU_128310_0_0_1"/>
<name>A0A072P0V3_9EURO</name>
<dbReference type="InterPro" id="IPR042653">
    <property type="entry name" value="Leng9"/>
</dbReference>
<comment type="caution">
    <text evidence="3">The sequence shown here is derived from an EMBL/GenBank/DDBJ whole genome shotgun (WGS) entry which is preliminary data.</text>
</comment>
<gene>
    <name evidence="3" type="ORF">A1O9_10740</name>
</gene>
<proteinExistence type="predicted"/>
<feature type="compositionally biased region" description="Basic and acidic residues" evidence="1">
    <location>
        <begin position="43"/>
        <end position="54"/>
    </location>
</feature>
<sequence>MAETEGHTSRLPEIASDSISRLRVIAESHLQEIDQENQQADMEESKKVRDFERYTKRRRGKDGNVPNSNSTPTPKMRSAQDVLHRLQWDGDLDISRFKVGYLERFDGIKETPASNWVTEVTDEEWIPQHRIKYFKRVDPSGGSEVVVWDRDQRIDTIFGSGMSSLAGNNVRSEEGGVELTR</sequence>
<dbReference type="Pfam" id="PF04457">
    <property type="entry name" value="MJ1316"/>
    <property type="match status" value="1"/>
</dbReference>
<dbReference type="InterPro" id="IPR040459">
    <property type="entry name" value="MJ1316"/>
</dbReference>
<evidence type="ECO:0000313" key="4">
    <source>
        <dbReference type="Proteomes" id="UP000027920"/>
    </source>
</evidence>
<dbReference type="STRING" id="1182545.A0A072P0V3"/>
<dbReference type="PANTHER" id="PTHR46729:SF1">
    <property type="entry name" value="LEUKOCYTE RECEPTOR CLUSTER MEMBER 9"/>
    <property type="match status" value="1"/>
</dbReference>
<protein>
    <recommendedName>
        <fullName evidence="2">MJ1316 RNA cyclic group end recognition domain-containing protein</fullName>
    </recommendedName>
</protein>
<dbReference type="Proteomes" id="UP000027920">
    <property type="component" value="Unassembled WGS sequence"/>
</dbReference>
<dbReference type="GeneID" id="25285644"/>
<dbReference type="PANTHER" id="PTHR46729">
    <property type="entry name" value="LEUKOCYTE RECEPTOR CLUSTER MEMBER 9"/>
    <property type="match status" value="1"/>
</dbReference>
<dbReference type="OrthoDB" id="10263155at2759"/>
<dbReference type="VEuPathDB" id="FungiDB:A1O9_10740"/>
<accession>A0A072P0V3</accession>
<dbReference type="RefSeq" id="XP_013255882.1">
    <property type="nucleotide sequence ID" value="XM_013400428.1"/>
</dbReference>
<dbReference type="EMBL" id="AMGV01000014">
    <property type="protein sequence ID" value="KEF53292.1"/>
    <property type="molecule type" value="Genomic_DNA"/>
</dbReference>
<feature type="domain" description="MJ1316 RNA cyclic group end recognition" evidence="2">
    <location>
        <begin position="76"/>
        <end position="150"/>
    </location>
</feature>
<dbReference type="AlphaFoldDB" id="A0A072P0V3"/>
<keyword evidence="4" id="KW-1185">Reference proteome</keyword>
<evidence type="ECO:0000256" key="1">
    <source>
        <dbReference type="SAM" id="MobiDB-lite"/>
    </source>
</evidence>
<feature type="region of interest" description="Disordered" evidence="1">
    <location>
        <begin position="30"/>
        <end position="79"/>
    </location>
</feature>
<evidence type="ECO:0000313" key="3">
    <source>
        <dbReference type="EMBL" id="KEF53292.1"/>
    </source>
</evidence>
<organism evidence="3 4">
    <name type="scientific">Exophiala aquamarina CBS 119918</name>
    <dbReference type="NCBI Taxonomy" id="1182545"/>
    <lineage>
        <taxon>Eukaryota</taxon>
        <taxon>Fungi</taxon>
        <taxon>Dikarya</taxon>
        <taxon>Ascomycota</taxon>
        <taxon>Pezizomycotina</taxon>
        <taxon>Eurotiomycetes</taxon>
        <taxon>Chaetothyriomycetidae</taxon>
        <taxon>Chaetothyriales</taxon>
        <taxon>Herpotrichiellaceae</taxon>
        <taxon>Exophiala</taxon>
    </lineage>
</organism>
<evidence type="ECO:0000259" key="2">
    <source>
        <dbReference type="Pfam" id="PF04457"/>
    </source>
</evidence>